<sequence length="365" mass="39942">MSSSRSSRFLRLLPASFRSRSRASSADSPPSGTSTPQARTPSAPIAVFEPSPQGLKVVAEGDDPIVDIVAVHGLNGHRDQAWTASNDVHWLRDLLPHDIPHARVFCWGYDANTHAGSRVSCQYLFSHAQTLVSDLCRKRKLTNSTERPIIFVAHSLGGIVVKSALIHSDAARPGALEEHHSIKVSTYGIVFMGTPHQGANGVQLGRLLMNVASLLVATDDRILKHLKRDSEWLQQQLSQYAPISGDFVTKFGFEEYETPTAFGRSIMVVPRQSAVVPGQANAEPIAIHADHTNMVRYTSKQDVGYDTISGHLQIMASDAPEQIRLRWEAKRRANKERLDGSDATFAVGFSLAAVIHGQNRPSHPA</sequence>
<evidence type="ECO:0000256" key="8">
    <source>
        <dbReference type="SAM" id="MobiDB-lite"/>
    </source>
</evidence>
<dbReference type="InterPro" id="IPR029058">
    <property type="entry name" value="AB_hydrolase_fold"/>
</dbReference>
<dbReference type="InterPro" id="IPR052374">
    <property type="entry name" value="SERAC1"/>
</dbReference>
<comment type="similarity">
    <text evidence="4">Belongs to the putative lipase ROG1 family.</text>
</comment>
<organism evidence="10 11">
    <name type="scientific">Phialemonium atrogriseum</name>
    <dbReference type="NCBI Taxonomy" id="1093897"/>
    <lineage>
        <taxon>Eukaryota</taxon>
        <taxon>Fungi</taxon>
        <taxon>Dikarya</taxon>
        <taxon>Ascomycota</taxon>
        <taxon>Pezizomycotina</taxon>
        <taxon>Sordariomycetes</taxon>
        <taxon>Sordariomycetidae</taxon>
        <taxon>Cephalothecales</taxon>
        <taxon>Cephalothecaceae</taxon>
        <taxon>Phialemonium</taxon>
    </lineage>
</organism>
<evidence type="ECO:0000256" key="7">
    <source>
        <dbReference type="ARBA" id="ARBA00023136"/>
    </source>
</evidence>
<evidence type="ECO:0000256" key="2">
    <source>
        <dbReference type="ARBA" id="ARBA00004240"/>
    </source>
</evidence>
<evidence type="ECO:0000313" key="11">
    <source>
        <dbReference type="Proteomes" id="UP001244011"/>
    </source>
</evidence>
<feature type="region of interest" description="Disordered" evidence="8">
    <location>
        <begin position="18"/>
        <end position="44"/>
    </location>
</feature>
<evidence type="ECO:0000259" key="9">
    <source>
        <dbReference type="Pfam" id="PF05057"/>
    </source>
</evidence>
<dbReference type="RefSeq" id="XP_060284524.1">
    <property type="nucleotide sequence ID" value="XM_060423986.1"/>
</dbReference>
<dbReference type="GO" id="GO:0005739">
    <property type="term" value="C:mitochondrion"/>
    <property type="evidence" value="ECO:0007669"/>
    <property type="project" value="UniProtKB-SubCell"/>
</dbReference>
<evidence type="ECO:0000256" key="3">
    <source>
        <dbReference type="ARBA" id="ARBA00004370"/>
    </source>
</evidence>
<dbReference type="EMBL" id="MU839005">
    <property type="protein sequence ID" value="KAK1768311.1"/>
    <property type="molecule type" value="Genomic_DNA"/>
</dbReference>
<dbReference type="PANTHER" id="PTHR48182">
    <property type="entry name" value="PROTEIN SERAC1"/>
    <property type="match status" value="1"/>
</dbReference>
<evidence type="ECO:0000256" key="1">
    <source>
        <dbReference type="ARBA" id="ARBA00004173"/>
    </source>
</evidence>
<keyword evidence="7" id="KW-0472">Membrane</keyword>
<gene>
    <name evidence="10" type="ORF">QBC33DRAFT_370839</name>
</gene>
<protein>
    <recommendedName>
        <fullName evidence="9">DUF676 domain-containing protein</fullName>
    </recommendedName>
</protein>
<dbReference type="Gene3D" id="3.40.50.1820">
    <property type="entry name" value="alpha/beta hydrolase"/>
    <property type="match status" value="1"/>
</dbReference>
<evidence type="ECO:0000313" key="10">
    <source>
        <dbReference type="EMBL" id="KAK1768311.1"/>
    </source>
</evidence>
<evidence type="ECO:0000256" key="6">
    <source>
        <dbReference type="ARBA" id="ARBA00023128"/>
    </source>
</evidence>
<dbReference type="PANTHER" id="PTHR48182:SF2">
    <property type="entry name" value="PROTEIN SERAC1"/>
    <property type="match status" value="1"/>
</dbReference>
<accession>A0AAJ0FH80</accession>
<dbReference type="Pfam" id="PF05057">
    <property type="entry name" value="DUF676"/>
    <property type="match status" value="1"/>
</dbReference>
<dbReference type="Proteomes" id="UP001244011">
    <property type="component" value="Unassembled WGS sequence"/>
</dbReference>
<dbReference type="AlphaFoldDB" id="A0AAJ0FH80"/>
<proteinExistence type="inferred from homology"/>
<dbReference type="GO" id="GO:0016020">
    <property type="term" value="C:membrane"/>
    <property type="evidence" value="ECO:0007669"/>
    <property type="project" value="UniProtKB-SubCell"/>
</dbReference>
<evidence type="ECO:0000256" key="4">
    <source>
        <dbReference type="ARBA" id="ARBA00007920"/>
    </source>
</evidence>
<name>A0AAJ0FH80_9PEZI</name>
<dbReference type="InterPro" id="IPR007751">
    <property type="entry name" value="DUF676_lipase-like"/>
</dbReference>
<keyword evidence="11" id="KW-1185">Reference proteome</keyword>
<feature type="domain" description="DUF676" evidence="9">
    <location>
        <begin position="68"/>
        <end position="215"/>
    </location>
</feature>
<dbReference type="SUPFAM" id="SSF53474">
    <property type="entry name" value="alpha/beta-Hydrolases"/>
    <property type="match status" value="1"/>
</dbReference>
<comment type="subcellular location">
    <subcellularLocation>
        <location evidence="2">Endoplasmic reticulum</location>
    </subcellularLocation>
    <subcellularLocation>
        <location evidence="3">Membrane</location>
    </subcellularLocation>
    <subcellularLocation>
        <location evidence="1">Mitochondrion</location>
    </subcellularLocation>
</comment>
<keyword evidence="6" id="KW-0496">Mitochondrion</keyword>
<dbReference type="GO" id="GO:0005783">
    <property type="term" value="C:endoplasmic reticulum"/>
    <property type="evidence" value="ECO:0007669"/>
    <property type="project" value="UniProtKB-SubCell"/>
</dbReference>
<feature type="compositionally biased region" description="Low complexity" evidence="8">
    <location>
        <begin position="18"/>
        <end position="31"/>
    </location>
</feature>
<reference evidence="10" key="1">
    <citation type="submission" date="2023-06" db="EMBL/GenBank/DDBJ databases">
        <title>Genome-scale phylogeny and comparative genomics of the fungal order Sordariales.</title>
        <authorList>
            <consortium name="Lawrence Berkeley National Laboratory"/>
            <person name="Hensen N."/>
            <person name="Bonometti L."/>
            <person name="Westerberg I."/>
            <person name="Brannstrom I.O."/>
            <person name="Guillou S."/>
            <person name="Cros-Aarteil S."/>
            <person name="Calhoun S."/>
            <person name="Haridas S."/>
            <person name="Kuo A."/>
            <person name="Mondo S."/>
            <person name="Pangilinan J."/>
            <person name="Riley R."/>
            <person name="Labutti K."/>
            <person name="Andreopoulos B."/>
            <person name="Lipzen A."/>
            <person name="Chen C."/>
            <person name="Yanf M."/>
            <person name="Daum C."/>
            <person name="Ng V."/>
            <person name="Clum A."/>
            <person name="Steindorff A."/>
            <person name="Ohm R."/>
            <person name="Martin F."/>
            <person name="Silar P."/>
            <person name="Natvig D."/>
            <person name="Lalanne C."/>
            <person name="Gautier V."/>
            <person name="Ament-Velasquez S.L."/>
            <person name="Kruys A."/>
            <person name="Hutchinson M.I."/>
            <person name="Powell A.J."/>
            <person name="Barry K."/>
            <person name="Miller A.N."/>
            <person name="Grigoriev I.V."/>
            <person name="Debuchy R."/>
            <person name="Gladieux P."/>
            <person name="Thoren M.H."/>
            <person name="Johannesson H."/>
        </authorList>
    </citation>
    <scope>NUCLEOTIDE SEQUENCE</scope>
    <source>
        <strain evidence="10">8032-3</strain>
    </source>
</reference>
<keyword evidence="5" id="KW-0256">Endoplasmic reticulum</keyword>
<evidence type="ECO:0000256" key="5">
    <source>
        <dbReference type="ARBA" id="ARBA00022824"/>
    </source>
</evidence>
<comment type="caution">
    <text evidence="10">The sequence shown here is derived from an EMBL/GenBank/DDBJ whole genome shotgun (WGS) entry which is preliminary data.</text>
</comment>
<dbReference type="GeneID" id="85307173"/>